<keyword evidence="11" id="KW-1185">Reference proteome</keyword>
<dbReference type="InterPro" id="IPR002477">
    <property type="entry name" value="Peptidoglycan-bd-like"/>
</dbReference>
<dbReference type="CDD" id="cd16913">
    <property type="entry name" value="YkuD_like"/>
    <property type="match status" value="1"/>
</dbReference>
<evidence type="ECO:0000256" key="3">
    <source>
        <dbReference type="ARBA" id="ARBA00022679"/>
    </source>
</evidence>
<dbReference type="EMBL" id="JANUHB010000001">
    <property type="protein sequence ID" value="MCS0807586.1"/>
    <property type="molecule type" value="Genomic_DNA"/>
</dbReference>
<comment type="caution">
    <text evidence="10">The sequence shown here is derived from an EMBL/GenBank/DDBJ whole genome shotgun (WGS) entry which is preliminary data.</text>
</comment>
<evidence type="ECO:0000259" key="9">
    <source>
        <dbReference type="PROSITE" id="PS52029"/>
    </source>
</evidence>
<evidence type="ECO:0000256" key="6">
    <source>
        <dbReference type="ARBA" id="ARBA00023316"/>
    </source>
</evidence>
<evidence type="ECO:0000256" key="1">
    <source>
        <dbReference type="ARBA" id="ARBA00004752"/>
    </source>
</evidence>
<dbReference type="RefSeq" id="WP_258821347.1">
    <property type="nucleotide sequence ID" value="NZ_JANUHB010000001.1"/>
</dbReference>
<comment type="pathway">
    <text evidence="1 7">Cell wall biogenesis; peptidoglycan biosynthesis.</text>
</comment>
<dbReference type="SUPFAM" id="SSF141523">
    <property type="entry name" value="L,D-transpeptidase catalytic domain-like"/>
    <property type="match status" value="1"/>
</dbReference>
<dbReference type="InterPro" id="IPR036366">
    <property type="entry name" value="PGBDSf"/>
</dbReference>
<sequence length="539" mass="59519">MLRQHLQAAIALAAILFGNPGAAPAQERPDQALVRTLASAPLQVSTAHAWNGRDWLDRFYAPRGYAPAWNRQQAEAALALLEQAPAEGLDPGDYQADELRRLLDDAQASQARRDVAFTAAMLHYLADLRLGRVRSEYHTAGTDPRLAHFDPVELLRGALGKASLADAVAAAEPQVPLYGRVKQALARYRELAREPQPRLPSPRKTVAVGDVYAAVDELHDRLVLLGDLAGDEPGPQDGLYDATLAEGVRRFQGRHGLPETGELGAATVAALNVPLAQRVRELELTLERLRWIPDLPAGPMVAVNLPAYRLWAFDRANPAAQPLEMRVIVGQAVKTPTPLFIGQMRYLEFNPYWNVPRSITLKEVIPKLERNHGYLATNDMELVGQGGVTTTVSAETIAELRSGKLRVRQRPGPRNSLGAIKFAMPNPQDIYLHSTPNREFFLKSRRDLSHGCIRVEQPAELARFVLRNDPRWDIDQIQAALQPGPTRRVDLPATVPVVLFYATALAGRDGKALFARDIYRRDPQLEQALKEHSDAAASK</sequence>
<keyword evidence="3" id="KW-0808">Transferase</keyword>
<dbReference type="PROSITE" id="PS52029">
    <property type="entry name" value="LD_TPASE"/>
    <property type="match status" value="1"/>
</dbReference>
<evidence type="ECO:0000313" key="10">
    <source>
        <dbReference type="EMBL" id="MCS0807586.1"/>
    </source>
</evidence>
<feature type="chain" id="PRO_5046231814" evidence="8">
    <location>
        <begin position="26"/>
        <end position="539"/>
    </location>
</feature>
<name>A0ABT2D8E5_9BURK</name>
<dbReference type="Pfam" id="PF03734">
    <property type="entry name" value="YkuD"/>
    <property type="match status" value="1"/>
</dbReference>
<keyword evidence="4 7" id="KW-0133">Cell shape</keyword>
<evidence type="ECO:0000256" key="8">
    <source>
        <dbReference type="SAM" id="SignalP"/>
    </source>
</evidence>
<evidence type="ECO:0000256" key="4">
    <source>
        <dbReference type="ARBA" id="ARBA00022960"/>
    </source>
</evidence>
<organism evidence="10 11">
    <name type="scientific">Massilia agilis</name>
    <dbReference type="NCBI Taxonomy" id="1811226"/>
    <lineage>
        <taxon>Bacteria</taxon>
        <taxon>Pseudomonadati</taxon>
        <taxon>Pseudomonadota</taxon>
        <taxon>Betaproteobacteria</taxon>
        <taxon>Burkholderiales</taxon>
        <taxon>Oxalobacteraceae</taxon>
        <taxon>Telluria group</taxon>
        <taxon>Massilia</taxon>
    </lineage>
</organism>
<evidence type="ECO:0000256" key="7">
    <source>
        <dbReference type="PROSITE-ProRule" id="PRU01373"/>
    </source>
</evidence>
<keyword evidence="6 7" id="KW-0961">Cell wall biogenesis/degradation</keyword>
<evidence type="ECO:0000256" key="5">
    <source>
        <dbReference type="ARBA" id="ARBA00022984"/>
    </source>
</evidence>
<dbReference type="InterPro" id="IPR045380">
    <property type="entry name" value="LD_TPept_scaffold_dom"/>
</dbReference>
<evidence type="ECO:0000256" key="2">
    <source>
        <dbReference type="ARBA" id="ARBA00005992"/>
    </source>
</evidence>
<evidence type="ECO:0000313" key="11">
    <source>
        <dbReference type="Proteomes" id="UP001206126"/>
    </source>
</evidence>
<feature type="domain" description="L,D-TPase catalytic" evidence="9">
    <location>
        <begin position="299"/>
        <end position="475"/>
    </location>
</feature>
<keyword evidence="8" id="KW-0732">Signal</keyword>
<dbReference type="SUPFAM" id="SSF47090">
    <property type="entry name" value="PGBD-like"/>
    <property type="match status" value="1"/>
</dbReference>
<dbReference type="Gene3D" id="2.40.440.10">
    <property type="entry name" value="L,D-transpeptidase catalytic domain-like"/>
    <property type="match status" value="1"/>
</dbReference>
<reference evidence="10 11" key="1">
    <citation type="submission" date="2022-08" db="EMBL/GenBank/DDBJ databases">
        <title>Reclassification of Massilia species as members of the genera Telluria, Duganella, Pseudoduganella, Mokoshia gen. nov. and Zemynaea gen. nov. using orthogonal and non-orthogonal genome-based approaches.</title>
        <authorList>
            <person name="Bowman J.P."/>
        </authorList>
    </citation>
    <scope>NUCLEOTIDE SEQUENCE [LARGE SCALE GENOMIC DNA]</scope>
    <source>
        <strain evidence="10 11">JCM 31605</strain>
    </source>
</reference>
<dbReference type="InterPro" id="IPR038063">
    <property type="entry name" value="Transpep_catalytic_dom"/>
</dbReference>
<dbReference type="InterPro" id="IPR005490">
    <property type="entry name" value="LD_TPept_cat_dom"/>
</dbReference>
<dbReference type="PANTHER" id="PTHR41533">
    <property type="entry name" value="L,D-TRANSPEPTIDASE HI_1667-RELATED"/>
    <property type="match status" value="1"/>
</dbReference>
<gene>
    <name evidence="10" type="ORF">NX774_06565</name>
</gene>
<proteinExistence type="inferred from homology"/>
<keyword evidence="5 7" id="KW-0573">Peptidoglycan synthesis</keyword>
<dbReference type="Pfam" id="PF01471">
    <property type="entry name" value="PG_binding_1"/>
    <property type="match status" value="1"/>
</dbReference>
<feature type="active site" description="Nucleophile" evidence="7">
    <location>
        <position position="452"/>
    </location>
</feature>
<dbReference type="InterPro" id="IPR036365">
    <property type="entry name" value="PGBD-like_sf"/>
</dbReference>
<feature type="signal peptide" evidence="8">
    <location>
        <begin position="1"/>
        <end position="25"/>
    </location>
</feature>
<dbReference type="Gene3D" id="1.10.101.10">
    <property type="entry name" value="PGBD-like superfamily/PGBD"/>
    <property type="match status" value="1"/>
</dbReference>
<dbReference type="PANTHER" id="PTHR41533:SF2">
    <property type="entry name" value="BLR7131 PROTEIN"/>
    <property type="match status" value="1"/>
</dbReference>
<dbReference type="Proteomes" id="UP001206126">
    <property type="component" value="Unassembled WGS sequence"/>
</dbReference>
<protein>
    <submittedName>
        <fullName evidence="10">L,D-transpeptidase family protein</fullName>
    </submittedName>
</protein>
<comment type="similarity">
    <text evidence="2">Belongs to the YkuD family.</text>
</comment>
<accession>A0ABT2D8E5</accession>
<dbReference type="Pfam" id="PF20142">
    <property type="entry name" value="Scaffold"/>
    <property type="match status" value="1"/>
</dbReference>
<feature type="active site" description="Proton donor/acceptor" evidence="7">
    <location>
        <position position="433"/>
    </location>
</feature>
<dbReference type="InterPro" id="IPR052905">
    <property type="entry name" value="LD-transpeptidase_YkuD-like"/>
</dbReference>